<dbReference type="RefSeq" id="XP_027616736.1">
    <property type="nucleotide sequence ID" value="XM_027760935.1"/>
</dbReference>
<dbReference type="Proteomes" id="UP000287166">
    <property type="component" value="Unassembled WGS sequence"/>
</dbReference>
<comment type="caution">
    <text evidence="1">The sequence shown here is derived from an EMBL/GenBank/DDBJ whole genome shotgun (WGS) entry which is preliminary data.</text>
</comment>
<gene>
    <name evidence="1" type="ORF">SCP_0803450</name>
</gene>
<dbReference type="GeneID" id="38782740"/>
<evidence type="ECO:0000313" key="2">
    <source>
        <dbReference type="Proteomes" id="UP000287166"/>
    </source>
</evidence>
<name>A0A401GUG6_9APHY</name>
<dbReference type="EMBL" id="BFAD01000008">
    <property type="protein sequence ID" value="GBE85823.1"/>
    <property type="molecule type" value="Genomic_DNA"/>
</dbReference>
<keyword evidence="2" id="KW-1185">Reference proteome</keyword>
<protein>
    <submittedName>
        <fullName evidence="1">Uncharacterized protein</fullName>
    </submittedName>
</protein>
<reference evidence="1 2" key="1">
    <citation type="journal article" date="2018" name="Sci. Rep.">
        <title>Genome sequence of the cauliflower mushroom Sparassis crispa (Hanabiratake) and its association with beneficial usage.</title>
        <authorList>
            <person name="Kiyama R."/>
            <person name="Furutani Y."/>
            <person name="Kawaguchi K."/>
            <person name="Nakanishi T."/>
        </authorList>
    </citation>
    <scope>NUCLEOTIDE SEQUENCE [LARGE SCALE GENOMIC DNA]</scope>
</reference>
<evidence type="ECO:0000313" key="1">
    <source>
        <dbReference type="EMBL" id="GBE85823.1"/>
    </source>
</evidence>
<accession>A0A401GUG6</accession>
<dbReference type="AlphaFoldDB" id="A0A401GUG6"/>
<sequence length="406" mass="44110">MDIKPHSAKLRCSKADFYSLAASIDSAMHVETDFHKFHRGSAASARYREDMALKVRLDRASKVLTDAITCTSQGSAQMFNSRLLVLVVLASGIVSALKTDHTEVVGIATCTSTVNGVSVQCEALRVRDHIGGETPHHCPLSDRHESLRPCPCDVSPSPGTIGSPQSPCGCQSHEPGLPAGVVAIALNDDAHQVGFRTMHDQNSDCLNLRSKASTVEVIEMHDSVLLIFPQRDCFGIPQRFTSTGRSQLIRSGEGLSWMSVKEPPQDHYVGVAAVATADNGHAVGYHKMEDPSLECQDFEGEAFDANIVETRHSVLRVYADKGCRGPAETFHFLGHHPLRYGAWSWKSISLPGNHPVSEVVELRGDCSDTHCHCSKYCTSTGHSESEQLPAQAQAEPTPILVVYTQC</sequence>
<proteinExistence type="predicted"/>
<organism evidence="1 2">
    <name type="scientific">Sparassis crispa</name>
    <dbReference type="NCBI Taxonomy" id="139825"/>
    <lineage>
        <taxon>Eukaryota</taxon>
        <taxon>Fungi</taxon>
        <taxon>Dikarya</taxon>
        <taxon>Basidiomycota</taxon>
        <taxon>Agaricomycotina</taxon>
        <taxon>Agaricomycetes</taxon>
        <taxon>Polyporales</taxon>
        <taxon>Sparassidaceae</taxon>
        <taxon>Sparassis</taxon>
    </lineage>
</organism>
<dbReference type="InParanoid" id="A0A401GUG6"/>